<dbReference type="AlphaFoldDB" id="A0A6N8IY60"/>
<keyword evidence="4" id="KW-1185">Reference proteome</keyword>
<name>A0A6N8IY60_9BURK</name>
<evidence type="ECO:0000313" key="4">
    <source>
        <dbReference type="Proteomes" id="UP000469385"/>
    </source>
</evidence>
<dbReference type="PROSITE" id="PS51257">
    <property type="entry name" value="PROKAR_LIPOPROTEIN"/>
    <property type="match status" value="1"/>
</dbReference>
<accession>A0A6N8IY60</accession>
<gene>
    <name evidence="3" type="ORF">GON04_19145</name>
</gene>
<keyword evidence="2" id="KW-0732">Signal</keyword>
<feature type="region of interest" description="Disordered" evidence="1">
    <location>
        <begin position="47"/>
        <end position="77"/>
    </location>
</feature>
<reference evidence="3 4" key="1">
    <citation type="submission" date="2019-12" db="EMBL/GenBank/DDBJ databases">
        <authorList>
            <person name="Huq M.A."/>
        </authorList>
    </citation>
    <scope>NUCLEOTIDE SEQUENCE [LARGE SCALE GENOMIC DNA]</scope>
    <source>
        <strain evidence="3 4">MAH-25</strain>
    </source>
</reference>
<evidence type="ECO:0000256" key="2">
    <source>
        <dbReference type="SAM" id="SignalP"/>
    </source>
</evidence>
<evidence type="ECO:0000313" key="3">
    <source>
        <dbReference type="EMBL" id="MVQ31582.1"/>
    </source>
</evidence>
<feature type="signal peptide" evidence="2">
    <location>
        <begin position="1"/>
        <end position="19"/>
    </location>
</feature>
<dbReference type="RefSeq" id="WP_157399618.1">
    <property type="nucleotide sequence ID" value="NZ_WSEL01000009.1"/>
</dbReference>
<sequence length="307" mass="30102">MARAIVRRAGALLIPALLAAGCGGGGGGGTTAGSASAPLSQAAGAGGASPVSAGASTTPPASTAAGGSPAPVAGSGTATDVQVPAGAVRLAGGGWVTAAAVDEFAPGTSILVQRYDAAGAAQGAPAAANATGAAVGLVRVVALADGGFAVTWMEQDGSFATGYGYDLPLLYVQARHFDAAGQPRGAPVRVSTSPSYSYTTSIPTALAGGGYVVLWSVDTSFPNLPGFRVPSVFLRRMASDGTPTVAESFVFDTYATPVFSVTPRTDGGFTVAWRRTTPGGTTAFTREYDAQGAPLAPAQEGAFTPPG</sequence>
<dbReference type="EMBL" id="WSEL01000009">
    <property type="protein sequence ID" value="MVQ31582.1"/>
    <property type="molecule type" value="Genomic_DNA"/>
</dbReference>
<organism evidence="3 4">
    <name type="scientific">Ramlibacter pinisoli</name>
    <dbReference type="NCBI Taxonomy" id="2682844"/>
    <lineage>
        <taxon>Bacteria</taxon>
        <taxon>Pseudomonadati</taxon>
        <taxon>Pseudomonadota</taxon>
        <taxon>Betaproteobacteria</taxon>
        <taxon>Burkholderiales</taxon>
        <taxon>Comamonadaceae</taxon>
        <taxon>Ramlibacter</taxon>
    </lineage>
</organism>
<proteinExistence type="predicted"/>
<evidence type="ECO:0000256" key="1">
    <source>
        <dbReference type="SAM" id="MobiDB-lite"/>
    </source>
</evidence>
<feature type="chain" id="PRO_5026993486" evidence="2">
    <location>
        <begin position="20"/>
        <end position="307"/>
    </location>
</feature>
<protein>
    <submittedName>
        <fullName evidence="3">Uncharacterized protein</fullName>
    </submittedName>
</protein>
<comment type="caution">
    <text evidence="3">The sequence shown here is derived from an EMBL/GenBank/DDBJ whole genome shotgun (WGS) entry which is preliminary data.</text>
</comment>
<dbReference type="Proteomes" id="UP000469385">
    <property type="component" value="Unassembled WGS sequence"/>
</dbReference>